<gene>
    <name evidence="8" type="ORF">HETSPECPRED_008092</name>
</gene>
<keyword evidence="5" id="KW-0175">Coiled coil</keyword>
<dbReference type="Proteomes" id="UP000664521">
    <property type="component" value="Unassembled WGS sequence"/>
</dbReference>
<sequence length="365" mass="40539">MFKGRSKTRFRGRVEKGDVQKVPLKGLFTDGVWHCNCEPRLPAQHFQVKNGGKNHGRWFYTCQKPQPTRCVFFLWGDEARGREAAVVLKNSRSEPEPAPQTPSKFADGSVYMTPQTGNSTRSKSPEITTPYTPSKSSNVRSGARATISTATTQEDSTEELFYDWPLSDDEELLKAADQASSQSQNVMPPPETPRKAVKIDSFSTPGKRRFGEMENDGAVAWPTPVSDRKEDDVFTTPANGIGAKRLFSTNGAEDTPTPVRYKDIAPSTTGDASLATEISKILKSTHVTLPPDALDDIRVICNKQSLFTHGVIKGRDISRSLISKRDEKIVELQSQIEALQSERETSRVVIRHLRRELGVMKSNDA</sequence>
<dbReference type="EMBL" id="CAJPDS010000006">
    <property type="protein sequence ID" value="CAF9908484.1"/>
    <property type="molecule type" value="Genomic_DNA"/>
</dbReference>
<dbReference type="PROSITE" id="PS51999">
    <property type="entry name" value="ZF_GRF"/>
    <property type="match status" value="1"/>
</dbReference>
<reference evidence="8" key="1">
    <citation type="submission" date="2021-03" db="EMBL/GenBank/DDBJ databases">
        <authorList>
            <person name="Tagirdzhanova G."/>
        </authorList>
    </citation>
    <scope>NUCLEOTIDE SEQUENCE</scope>
</reference>
<keyword evidence="3" id="KW-0862">Zinc</keyword>
<dbReference type="AlphaFoldDB" id="A0A8H3ICG1"/>
<evidence type="ECO:0000259" key="7">
    <source>
        <dbReference type="PROSITE" id="PS51999"/>
    </source>
</evidence>
<accession>A0A8H3ICG1</accession>
<organism evidence="8 9">
    <name type="scientific">Heterodermia speciosa</name>
    <dbReference type="NCBI Taxonomy" id="116794"/>
    <lineage>
        <taxon>Eukaryota</taxon>
        <taxon>Fungi</taxon>
        <taxon>Dikarya</taxon>
        <taxon>Ascomycota</taxon>
        <taxon>Pezizomycotina</taxon>
        <taxon>Lecanoromycetes</taxon>
        <taxon>OSLEUM clade</taxon>
        <taxon>Lecanoromycetidae</taxon>
        <taxon>Caliciales</taxon>
        <taxon>Physciaceae</taxon>
        <taxon>Heterodermia</taxon>
    </lineage>
</organism>
<dbReference type="Pfam" id="PF06839">
    <property type="entry name" value="Zn_ribbon_GRF"/>
    <property type="match status" value="1"/>
</dbReference>
<dbReference type="InterPro" id="IPR010666">
    <property type="entry name" value="Znf_GRF"/>
</dbReference>
<feature type="region of interest" description="Disordered" evidence="6">
    <location>
        <begin position="88"/>
        <end position="142"/>
    </location>
</feature>
<evidence type="ECO:0000256" key="4">
    <source>
        <dbReference type="PROSITE-ProRule" id="PRU01343"/>
    </source>
</evidence>
<proteinExistence type="predicted"/>
<evidence type="ECO:0000256" key="3">
    <source>
        <dbReference type="ARBA" id="ARBA00022833"/>
    </source>
</evidence>
<keyword evidence="2 4" id="KW-0863">Zinc-finger</keyword>
<feature type="domain" description="GRF-type" evidence="7">
    <location>
        <begin position="35"/>
        <end position="79"/>
    </location>
</feature>
<evidence type="ECO:0000256" key="5">
    <source>
        <dbReference type="SAM" id="Coils"/>
    </source>
</evidence>
<keyword evidence="1" id="KW-0479">Metal-binding</keyword>
<evidence type="ECO:0000313" key="9">
    <source>
        <dbReference type="Proteomes" id="UP000664521"/>
    </source>
</evidence>
<evidence type="ECO:0000256" key="6">
    <source>
        <dbReference type="SAM" id="MobiDB-lite"/>
    </source>
</evidence>
<protein>
    <recommendedName>
        <fullName evidence="7">GRF-type domain-containing protein</fullName>
    </recommendedName>
</protein>
<feature type="compositionally biased region" description="Polar residues" evidence="6">
    <location>
        <begin position="112"/>
        <end position="142"/>
    </location>
</feature>
<evidence type="ECO:0000313" key="8">
    <source>
        <dbReference type="EMBL" id="CAF9908484.1"/>
    </source>
</evidence>
<dbReference type="GO" id="GO:0008270">
    <property type="term" value="F:zinc ion binding"/>
    <property type="evidence" value="ECO:0007669"/>
    <property type="project" value="UniProtKB-KW"/>
</dbReference>
<comment type="caution">
    <text evidence="8">The sequence shown here is derived from an EMBL/GenBank/DDBJ whole genome shotgun (WGS) entry which is preliminary data.</text>
</comment>
<evidence type="ECO:0000256" key="2">
    <source>
        <dbReference type="ARBA" id="ARBA00022771"/>
    </source>
</evidence>
<keyword evidence="9" id="KW-1185">Reference proteome</keyword>
<dbReference type="OrthoDB" id="430051at2759"/>
<feature type="coiled-coil region" evidence="5">
    <location>
        <begin position="322"/>
        <end position="356"/>
    </location>
</feature>
<name>A0A8H3ICG1_9LECA</name>
<evidence type="ECO:0000256" key="1">
    <source>
        <dbReference type="ARBA" id="ARBA00022723"/>
    </source>
</evidence>